<dbReference type="InterPro" id="IPR031167">
    <property type="entry name" value="G_OBG"/>
</dbReference>
<dbReference type="PANTHER" id="PTHR23305:SF1">
    <property type="entry name" value="OBG-TYPE G DOMAIN-CONTAINING PROTEIN"/>
    <property type="match status" value="1"/>
</dbReference>
<dbReference type="Pfam" id="PF08438">
    <property type="entry name" value="YGR210-like_G4"/>
    <property type="match status" value="1"/>
</dbReference>
<protein>
    <submittedName>
        <fullName evidence="4">Gtp-binding protein</fullName>
    </submittedName>
</protein>
<dbReference type="InterPro" id="IPR006073">
    <property type="entry name" value="GTP-bd"/>
</dbReference>
<dbReference type="PROSITE" id="PS51710">
    <property type="entry name" value="G_OBG"/>
    <property type="match status" value="1"/>
</dbReference>
<feature type="domain" description="TGS" evidence="3">
    <location>
        <begin position="334"/>
        <end position="402"/>
    </location>
</feature>
<dbReference type="Pfam" id="PF02824">
    <property type="entry name" value="TGS"/>
    <property type="match status" value="1"/>
</dbReference>
<proteinExistence type="predicted"/>
<dbReference type="CDD" id="cd01899">
    <property type="entry name" value="Ygr210"/>
    <property type="match status" value="1"/>
</dbReference>
<dbReference type="STRING" id="666510.ASAC_1083"/>
<sequence>MEPTNTLIGIVGKTNVGKSSFFSAATGIEVPIENRPFVTIEPNVGIGYARKKCVHVELGLPKCDASNSACIMGYRYIPVKLMDVAGLIPGAHEGKGLGNKFLDDLRRSDVFLLVVDASGSTTAEGVQVGPGAYDPVEEVKFVMFELDEWMYESIKSDWDKFTKLASVGALRDPVGAFSQRVSGFGITKAQVEAALEALKISDTELPKLGDDQLRELVVTLRKMTKPMVIVANKVDIPGSEKNVERLKQTFPDVPVVPTSALAELLLRKLSKQGLVEYLPGDSNFKVKGVLDQRTQRAVDMIRELFSRYGGTGVIQAINTALFDVLKLIATYPVEDFNKYTDKSGRVLPDVLLVPKGTTARELAYRIHTDLGETFLYAINAKTKQRVGADYRLNDDDVIKIVAAGAKG</sequence>
<dbReference type="RefSeq" id="WP_013267000.1">
    <property type="nucleotide sequence ID" value="NC_014374.1"/>
</dbReference>
<dbReference type="SUPFAM" id="SSF52540">
    <property type="entry name" value="P-loop containing nucleoside triphosphate hydrolases"/>
    <property type="match status" value="1"/>
</dbReference>
<dbReference type="SUPFAM" id="SSF81271">
    <property type="entry name" value="TGS-like"/>
    <property type="match status" value="1"/>
</dbReference>
<dbReference type="GO" id="GO:0016887">
    <property type="term" value="F:ATP hydrolysis activity"/>
    <property type="evidence" value="ECO:0007669"/>
    <property type="project" value="TreeGrafter"/>
</dbReference>
<dbReference type="OrthoDB" id="5875at2157"/>
<dbReference type="InterPro" id="IPR012675">
    <property type="entry name" value="Beta-grasp_dom_sf"/>
</dbReference>
<dbReference type="Proteomes" id="UP000000346">
    <property type="component" value="Chromosome"/>
</dbReference>
<evidence type="ECO:0000313" key="5">
    <source>
        <dbReference type="Proteomes" id="UP000000346"/>
    </source>
</evidence>
<dbReference type="PROSITE" id="PS51880">
    <property type="entry name" value="TGS"/>
    <property type="match status" value="1"/>
</dbReference>
<evidence type="ECO:0000259" key="3">
    <source>
        <dbReference type="PROSITE" id="PS51880"/>
    </source>
</evidence>
<dbReference type="InterPro" id="IPR027417">
    <property type="entry name" value="P-loop_NTPase"/>
</dbReference>
<dbReference type="GO" id="GO:0005525">
    <property type="term" value="F:GTP binding"/>
    <property type="evidence" value="ECO:0007669"/>
    <property type="project" value="InterPro"/>
</dbReference>
<dbReference type="InterPro" id="IPR004095">
    <property type="entry name" value="TGS"/>
</dbReference>
<dbReference type="GeneID" id="9499330"/>
<dbReference type="KEGG" id="asc:ASAC_1083"/>
<gene>
    <name evidence="4" type="ordered locus">ASAC_1083</name>
</gene>
<accession>D9Q2F0</accession>
<evidence type="ECO:0000256" key="1">
    <source>
        <dbReference type="ARBA" id="ARBA00022741"/>
    </source>
</evidence>
<dbReference type="InterPro" id="IPR012676">
    <property type="entry name" value="TGS-like"/>
</dbReference>
<dbReference type="Pfam" id="PF01926">
    <property type="entry name" value="MMR_HSR1"/>
    <property type="match status" value="1"/>
</dbReference>
<reference evidence="4 5" key="1">
    <citation type="journal article" date="2010" name="Appl. Environ. Microbiol.">
        <title>The genome sequence of the crenarchaeon Acidilobus saccharovorans supports a new order, Acidilobales, and suggests an important ecological role in terrestrial acidic hot springs.</title>
        <authorList>
            <person name="Mardanov A.V."/>
            <person name="Svetlitchnyi V.A."/>
            <person name="Beletsky A.V."/>
            <person name="Prokofeva M.I."/>
            <person name="Bonch-Osmolovskaya E.A."/>
            <person name="Ravin N.V."/>
            <person name="Skryabin K.G."/>
        </authorList>
    </citation>
    <scope>NUCLEOTIDE SEQUENCE [LARGE SCALE GENOMIC DNA]</scope>
    <source>
        <strain evidence="5">DSM 16705 / JCM 18335 / VKM B-2471 / 345-15</strain>
    </source>
</reference>
<dbReference type="NCBIfam" id="NF007171">
    <property type="entry name" value="PRK09602.1"/>
    <property type="match status" value="1"/>
</dbReference>
<keyword evidence="1" id="KW-0547">Nucleotide-binding</keyword>
<dbReference type="PRINTS" id="PR00326">
    <property type="entry name" value="GTP1OBG"/>
</dbReference>
<dbReference type="CDD" id="cd01669">
    <property type="entry name" value="TGS_MJ1332_like"/>
    <property type="match status" value="1"/>
</dbReference>
<feature type="domain" description="OBG-type G" evidence="2">
    <location>
        <begin position="6"/>
        <end position="278"/>
    </location>
</feature>
<dbReference type="FunCoup" id="D9Q2F0">
    <property type="interactions" value="164"/>
</dbReference>
<dbReference type="GO" id="GO:0005737">
    <property type="term" value="C:cytoplasm"/>
    <property type="evidence" value="ECO:0007669"/>
    <property type="project" value="TreeGrafter"/>
</dbReference>
<organism evidence="4 5">
    <name type="scientific">Acidilobus saccharovorans (strain DSM 16705 / JCM 18335 / VKM B-2471 / 345-15)</name>
    <dbReference type="NCBI Taxonomy" id="666510"/>
    <lineage>
        <taxon>Archaea</taxon>
        <taxon>Thermoproteota</taxon>
        <taxon>Thermoprotei</taxon>
        <taxon>Acidilobales</taxon>
        <taxon>Acidilobaceae</taxon>
        <taxon>Acidilobus</taxon>
    </lineage>
</organism>
<dbReference type="Gene3D" id="3.40.50.300">
    <property type="entry name" value="P-loop containing nucleotide triphosphate hydrolases"/>
    <property type="match status" value="1"/>
</dbReference>
<dbReference type="PANTHER" id="PTHR23305">
    <property type="entry name" value="OBG GTPASE FAMILY"/>
    <property type="match status" value="1"/>
</dbReference>
<evidence type="ECO:0000313" key="4">
    <source>
        <dbReference type="EMBL" id="ADL19488.1"/>
    </source>
</evidence>
<keyword evidence="5" id="KW-1185">Reference proteome</keyword>
<dbReference type="AlphaFoldDB" id="D9Q2F0"/>
<dbReference type="InterPro" id="IPR013646">
    <property type="entry name" value="YGR210-like_G4"/>
</dbReference>
<dbReference type="Gene3D" id="1.10.8.470">
    <property type="match status" value="1"/>
</dbReference>
<dbReference type="HOGENOM" id="CLU_037276_1_0_2"/>
<dbReference type="InParanoid" id="D9Q2F0"/>
<dbReference type="Gene3D" id="3.10.20.30">
    <property type="match status" value="1"/>
</dbReference>
<evidence type="ECO:0000259" key="2">
    <source>
        <dbReference type="PROSITE" id="PS51710"/>
    </source>
</evidence>
<dbReference type="EMBL" id="CP001742">
    <property type="protein sequence ID" value="ADL19488.1"/>
    <property type="molecule type" value="Genomic_DNA"/>
</dbReference>
<name>D9Q2F0_ACIS3</name>
<dbReference type="eggNOG" id="arCOG00357">
    <property type="taxonomic scope" value="Archaea"/>
</dbReference>